<keyword evidence="2" id="KW-0472">Membrane</keyword>
<keyword evidence="2" id="KW-1133">Transmembrane helix</keyword>
<reference evidence="3" key="1">
    <citation type="submission" date="2020-02" db="EMBL/GenBank/DDBJ databases">
        <authorList>
            <person name="Meier V. D."/>
        </authorList>
    </citation>
    <scope>NUCLEOTIDE SEQUENCE</scope>
    <source>
        <strain evidence="3">AVDCRST_MAG42</strain>
    </source>
</reference>
<evidence type="ECO:0000256" key="2">
    <source>
        <dbReference type="SAM" id="Phobius"/>
    </source>
</evidence>
<feature type="region of interest" description="Disordered" evidence="1">
    <location>
        <begin position="1"/>
        <end position="26"/>
    </location>
</feature>
<sequence>MARRSPKDNGTPLNAQQQELARRESQLRDEMQKLERMIQEAPLVAQERTRQQREDIISRATEGGSRLDVSIALQDRRYRDGGTYNRPRRALRKERREGRIVFLVLVVVLAAAVLWLMTHLKF</sequence>
<protein>
    <submittedName>
        <fullName evidence="3">Uncharacterized protein</fullName>
    </submittedName>
</protein>
<accession>A0A6J4H3J7</accession>
<organism evidence="3">
    <name type="scientific">uncultured Chthoniobacterales bacterium</name>
    <dbReference type="NCBI Taxonomy" id="1836801"/>
    <lineage>
        <taxon>Bacteria</taxon>
        <taxon>Pseudomonadati</taxon>
        <taxon>Verrucomicrobiota</taxon>
        <taxon>Spartobacteria</taxon>
        <taxon>Chthoniobacterales</taxon>
        <taxon>environmental samples</taxon>
    </lineage>
</organism>
<keyword evidence="2" id="KW-0812">Transmembrane</keyword>
<proteinExistence type="predicted"/>
<evidence type="ECO:0000256" key="1">
    <source>
        <dbReference type="SAM" id="MobiDB-lite"/>
    </source>
</evidence>
<feature type="transmembrane region" description="Helical" evidence="2">
    <location>
        <begin position="98"/>
        <end position="117"/>
    </location>
</feature>
<name>A0A6J4H3J7_9BACT</name>
<evidence type="ECO:0000313" key="3">
    <source>
        <dbReference type="EMBL" id="CAA9213314.1"/>
    </source>
</evidence>
<dbReference type="AlphaFoldDB" id="A0A6J4H3J7"/>
<dbReference type="EMBL" id="CADCTA010000009">
    <property type="protein sequence ID" value="CAA9213314.1"/>
    <property type="molecule type" value="Genomic_DNA"/>
</dbReference>
<gene>
    <name evidence="3" type="ORF">AVDCRST_MAG42-218</name>
</gene>